<feature type="compositionally biased region" description="Low complexity" evidence="4">
    <location>
        <begin position="26"/>
        <end position="36"/>
    </location>
</feature>
<evidence type="ECO:0000256" key="1">
    <source>
        <dbReference type="ARBA" id="ARBA00006914"/>
    </source>
</evidence>
<dbReference type="GO" id="GO:0042393">
    <property type="term" value="F:histone binding"/>
    <property type="evidence" value="ECO:0007669"/>
    <property type="project" value="TreeGrafter"/>
</dbReference>
<evidence type="ECO:0000256" key="2">
    <source>
        <dbReference type="ARBA" id="ARBA00022741"/>
    </source>
</evidence>
<dbReference type="EMBL" id="GISG01019269">
    <property type="protein sequence ID" value="MBA4618197.1"/>
    <property type="molecule type" value="Transcribed_RNA"/>
</dbReference>
<dbReference type="GO" id="GO:0016887">
    <property type="term" value="F:ATP hydrolysis activity"/>
    <property type="evidence" value="ECO:0007669"/>
    <property type="project" value="TreeGrafter"/>
</dbReference>
<dbReference type="PANTHER" id="PTHR23069:SF7">
    <property type="entry name" value="P-LOOP CONTAINING NUCLEOSIDE TRIPHOSPHATE HYDROLASES SUPERFAMILY PROTEIN"/>
    <property type="match status" value="1"/>
</dbReference>
<evidence type="ECO:0000256" key="4">
    <source>
        <dbReference type="SAM" id="MobiDB-lite"/>
    </source>
</evidence>
<keyword evidence="3" id="KW-0067">ATP-binding</keyword>
<comment type="similarity">
    <text evidence="1">Belongs to the AAA ATPase family.</text>
</comment>
<feature type="compositionally biased region" description="Basic and acidic residues" evidence="4">
    <location>
        <begin position="546"/>
        <end position="556"/>
    </location>
</feature>
<dbReference type="GO" id="GO:0006337">
    <property type="term" value="P:nucleosome disassembly"/>
    <property type="evidence" value="ECO:0007669"/>
    <property type="project" value="TreeGrafter"/>
</dbReference>
<dbReference type="GO" id="GO:0003682">
    <property type="term" value="F:chromatin binding"/>
    <property type="evidence" value="ECO:0007669"/>
    <property type="project" value="TreeGrafter"/>
</dbReference>
<feature type="compositionally biased region" description="Polar residues" evidence="4">
    <location>
        <begin position="425"/>
        <end position="434"/>
    </location>
</feature>
<feature type="compositionally biased region" description="Polar residues" evidence="4">
    <location>
        <begin position="443"/>
        <end position="458"/>
    </location>
</feature>
<reference evidence="5" key="1">
    <citation type="journal article" date="2013" name="J. Plant Res.">
        <title>Effect of fungi and light on seed germination of three Opuntia species from semiarid lands of central Mexico.</title>
        <authorList>
            <person name="Delgado-Sanchez P."/>
            <person name="Jimenez-Bremont J.F."/>
            <person name="Guerrero-Gonzalez Mde L."/>
            <person name="Flores J."/>
        </authorList>
    </citation>
    <scope>NUCLEOTIDE SEQUENCE</scope>
    <source>
        <tissue evidence="5">Cladode</tissue>
    </source>
</reference>
<dbReference type="EMBL" id="GISG01019271">
    <property type="protein sequence ID" value="MBA4618199.1"/>
    <property type="molecule type" value="Transcribed_RNA"/>
</dbReference>
<feature type="compositionally biased region" description="Basic and acidic residues" evidence="4">
    <location>
        <begin position="42"/>
        <end position="52"/>
    </location>
</feature>
<reference evidence="5" key="2">
    <citation type="submission" date="2020-07" db="EMBL/GenBank/DDBJ databases">
        <authorList>
            <person name="Vera ALvarez R."/>
            <person name="Arias-Moreno D.M."/>
            <person name="Jimenez-Jacinto V."/>
            <person name="Jimenez-Bremont J.F."/>
            <person name="Swaminathan K."/>
            <person name="Moose S.P."/>
            <person name="Guerrero-Gonzalez M.L."/>
            <person name="Marino-Ramirez L."/>
            <person name="Landsman D."/>
            <person name="Rodriguez-Kessler M."/>
            <person name="Delgado-Sanchez P."/>
        </authorList>
    </citation>
    <scope>NUCLEOTIDE SEQUENCE</scope>
    <source>
        <tissue evidence="5">Cladode</tissue>
    </source>
</reference>
<feature type="region of interest" description="Disordered" evidence="4">
    <location>
        <begin position="24"/>
        <end position="60"/>
    </location>
</feature>
<accession>A0A7C8YH97</accession>
<name>A0A7C8YH97_OPUST</name>
<dbReference type="InterPro" id="IPR045199">
    <property type="entry name" value="ATAD2-like"/>
</dbReference>
<dbReference type="PANTHER" id="PTHR23069">
    <property type="entry name" value="AAA DOMAIN-CONTAINING"/>
    <property type="match status" value="1"/>
</dbReference>
<keyword evidence="2" id="KW-0547">Nucleotide-binding</keyword>
<feature type="region of interest" description="Disordered" evidence="4">
    <location>
        <begin position="533"/>
        <end position="562"/>
    </location>
</feature>
<dbReference type="GO" id="GO:0045815">
    <property type="term" value="P:transcription initiation-coupled chromatin remodeling"/>
    <property type="evidence" value="ECO:0007669"/>
    <property type="project" value="TreeGrafter"/>
</dbReference>
<feature type="region of interest" description="Disordered" evidence="4">
    <location>
        <begin position="408"/>
        <end position="465"/>
    </location>
</feature>
<dbReference type="GO" id="GO:0005634">
    <property type="term" value="C:nucleus"/>
    <property type="evidence" value="ECO:0007669"/>
    <property type="project" value="TreeGrafter"/>
</dbReference>
<evidence type="ECO:0000256" key="3">
    <source>
        <dbReference type="ARBA" id="ARBA00022840"/>
    </source>
</evidence>
<proteinExistence type="inferred from homology"/>
<feature type="compositionally biased region" description="Polar residues" evidence="4">
    <location>
        <begin position="533"/>
        <end position="545"/>
    </location>
</feature>
<dbReference type="GO" id="GO:0005524">
    <property type="term" value="F:ATP binding"/>
    <property type="evidence" value="ECO:0007669"/>
    <property type="project" value="UniProtKB-KW"/>
</dbReference>
<organism evidence="5">
    <name type="scientific">Opuntia streptacantha</name>
    <name type="common">Prickly pear cactus</name>
    <name type="synonym">Opuntia cardona</name>
    <dbReference type="NCBI Taxonomy" id="393608"/>
    <lineage>
        <taxon>Eukaryota</taxon>
        <taxon>Viridiplantae</taxon>
        <taxon>Streptophyta</taxon>
        <taxon>Embryophyta</taxon>
        <taxon>Tracheophyta</taxon>
        <taxon>Spermatophyta</taxon>
        <taxon>Magnoliopsida</taxon>
        <taxon>eudicotyledons</taxon>
        <taxon>Gunneridae</taxon>
        <taxon>Pentapetalae</taxon>
        <taxon>Caryophyllales</taxon>
        <taxon>Cactineae</taxon>
        <taxon>Cactaceae</taxon>
        <taxon>Opuntioideae</taxon>
        <taxon>Opuntia</taxon>
    </lineage>
</organism>
<protein>
    <submittedName>
        <fullName evidence="5">Uncharacterized protein</fullName>
    </submittedName>
</protein>
<dbReference type="GO" id="GO:0006334">
    <property type="term" value="P:nucleosome assembly"/>
    <property type="evidence" value="ECO:0007669"/>
    <property type="project" value="TreeGrafter"/>
</dbReference>
<sequence length="773" mass="84457">MKFCALYMPRVDLWAIQRGWKDTEASSSSGSLMESSVTQTQSDREECSKSESARAALSQNEPRNVSQTWKSFVEQLECVCVATSLIILATSELPCTALPWEVHRFFGGDPLVSEQPVISEPASTRFTVEVKGEFDRGMLIHSAGLYLLRDLIQQFMQFVHHKNHTRSASNMASGSHFDIERDESNNKSVGKLGLKNEMSENSVTKAPAPLGARTGKGKSTLAFAVSTFGYQILTYPHFAELCWVTSKLTEGPSADICGPWKGWPFNSCIVRPCKSMQKEAVVGNSNSIRGKDKFTLVRGLIAVGLSAYRGRYSTPSEVSLEVRKVLELLVVQIGVRIQSGKDRYQFIRLLSQVAYLEDMVNNWAHSLRSLEPDCQTSLMNPKFASMQLSESLQIPADNPVQLGDKSDILGNGFHEPEPVEGGWQGSTAQCSEASNFDDGNVTEPPTQDGTVPVGSSSHVAPPNCFSGEVANNESTSLEKAVLVNSNPVLVTNSNCSAVVIQSWESLRSRPTADLTITGQQPTQQSDQLACTESPGQLRNDMSNSGELRDTEPHGSHDICNQSNKREVVENATSAEARMHISEAHVRDLNVPLKAADVSSESEVLCAYSCCIGCIHTLNQLVKNLITEAWDLSGPPSTVEGAHDLVASLSARLWSTIRNFYASGGCSSLVSGDMRSDACKKLFEHGQMGTCKCGISESRITELTECTCHQRRDFSGGADPSLYDQLASVPRYIFRDGVLLTADPGKELSFHCKYDTLCLCSLVDLIASIKRLTD</sequence>
<dbReference type="AlphaFoldDB" id="A0A7C8YH97"/>
<evidence type="ECO:0000313" key="5">
    <source>
        <dbReference type="EMBL" id="MBA4618197.1"/>
    </source>
</evidence>